<evidence type="ECO:0000313" key="2">
    <source>
        <dbReference type="EMBL" id="OGC81800.1"/>
    </source>
</evidence>
<dbReference type="AlphaFoldDB" id="A0A1F4XJM2"/>
<organism evidence="2 3">
    <name type="scientific">Candidatus Abawacabacteria bacterium RBG_16_42_10</name>
    <dbReference type="NCBI Taxonomy" id="1817814"/>
    <lineage>
        <taxon>Bacteria</taxon>
        <taxon>Candidatus Abawacaibacteriota</taxon>
    </lineage>
</organism>
<proteinExistence type="predicted"/>
<sequence length="106" mass="12307">MKAPWHHIRSKNRSQLREGTGLAIFIDRLIYFVAIATPLMTIPQVWEIWVEKRLTGVSLSTWIAYLLASICWLLYGTIHKDRPIIYTQTLWIIFSAMVVVGLVMYA</sequence>
<keyword evidence="1" id="KW-1133">Transmembrane helix</keyword>
<dbReference type="Gene3D" id="1.20.1280.290">
    <property type="match status" value="1"/>
</dbReference>
<dbReference type="STRING" id="1817814.A2V81_01685"/>
<feature type="transmembrane region" description="Helical" evidence="1">
    <location>
        <begin position="85"/>
        <end position="105"/>
    </location>
</feature>
<dbReference type="InterPro" id="IPR004316">
    <property type="entry name" value="SWEET_rpt"/>
</dbReference>
<dbReference type="Proteomes" id="UP000177614">
    <property type="component" value="Unassembled WGS sequence"/>
</dbReference>
<evidence type="ECO:0000313" key="3">
    <source>
        <dbReference type="Proteomes" id="UP000177614"/>
    </source>
</evidence>
<evidence type="ECO:0000256" key="1">
    <source>
        <dbReference type="SAM" id="Phobius"/>
    </source>
</evidence>
<keyword evidence="1" id="KW-0472">Membrane</keyword>
<keyword evidence="1" id="KW-0812">Transmembrane</keyword>
<feature type="transmembrane region" description="Helical" evidence="1">
    <location>
        <begin position="62"/>
        <end position="78"/>
    </location>
</feature>
<protein>
    <submittedName>
        <fullName evidence="2">Uncharacterized protein</fullName>
    </submittedName>
</protein>
<dbReference type="Pfam" id="PF03083">
    <property type="entry name" value="MtN3_slv"/>
    <property type="match status" value="1"/>
</dbReference>
<comment type="caution">
    <text evidence="2">The sequence shown here is derived from an EMBL/GenBank/DDBJ whole genome shotgun (WGS) entry which is preliminary data.</text>
</comment>
<gene>
    <name evidence="2" type="ORF">A2V81_01685</name>
</gene>
<dbReference type="EMBL" id="MEWR01000018">
    <property type="protein sequence ID" value="OGC81800.1"/>
    <property type="molecule type" value="Genomic_DNA"/>
</dbReference>
<reference evidence="2 3" key="1">
    <citation type="journal article" date="2016" name="Nat. Commun.">
        <title>Thousands of microbial genomes shed light on interconnected biogeochemical processes in an aquifer system.</title>
        <authorList>
            <person name="Anantharaman K."/>
            <person name="Brown C.T."/>
            <person name="Hug L.A."/>
            <person name="Sharon I."/>
            <person name="Castelle C.J."/>
            <person name="Probst A.J."/>
            <person name="Thomas B.C."/>
            <person name="Singh A."/>
            <person name="Wilkins M.J."/>
            <person name="Karaoz U."/>
            <person name="Brodie E.L."/>
            <person name="Williams K.H."/>
            <person name="Hubbard S.S."/>
            <person name="Banfield J.F."/>
        </authorList>
    </citation>
    <scope>NUCLEOTIDE SEQUENCE [LARGE SCALE GENOMIC DNA]</scope>
</reference>
<accession>A0A1F4XJM2</accession>
<name>A0A1F4XJM2_9BACT</name>
<feature type="transmembrane region" description="Helical" evidence="1">
    <location>
        <begin position="21"/>
        <end position="42"/>
    </location>
</feature>
<dbReference type="GO" id="GO:0016020">
    <property type="term" value="C:membrane"/>
    <property type="evidence" value="ECO:0007669"/>
    <property type="project" value="InterPro"/>
</dbReference>